<dbReference type="SMART" id="SM00448">
    <property type="entry name" value="REC"/>
    <property type="match status" value="1"/>
</dbReference>
<dbReference type="SUPFAM" id="SSF52172">
    <property type="entry name" value="CheY-like"/>
    <property type="match status" value="1"/>
</dbReference>
<organism evidence="3 4">
    <name type="scientific">Halobium palmae</name>
    <dbReference type="NCBI Taxonomy" id="1776492"/>
    <lineage>
        <taxon>Archaea</taxon>
        <taxon>Methanobacteriati</taxon>
        <taxon>Methanobacteriota</taxon>
        <taxon>Stenosarchaea group</taxon>
        <taxon>Halobacteria</taxon>
        <taxon>Halobacteriales</taxon>
        <taxon>Haloferacaceae</taxon>
        <taxon>Halobium</taxon>
    </lineage>
</organism>
<accession>A0ABD5RWQ0</accession>
<protein>
    <submittedName>
        <fullName evidence="3">HalX domain-containing protein</fullName>
    </submittedName>
</protein>
<keyword evidence="4" id="KW-1185">Reference proteome</keyword>
<sequence length="188" mass="20538">MESNAAILIVSGNRERGERCASYLRPAYEVTTATDVESARAALDREIDVVFVDDDLPDGSGEDVVRVLRGRDVRARAAVFTPSVPQDDVADRGFDEFLVTPVADDELVAAVERLLDLLAYDEKLRESAELASERASMAAGTAEESGDVEARYSHVNARLDQLEEDLRTIGGRIGTTGYRVAFRDIGDE</sequence>
<dbReference type="InterPro" id="IPR001789">
    <property type="entry name" value="Sig_transdc_resp-reg_receiver"/>
</dbReference>
<keyword evidence="1" id="KW-0597">Phosphoprotein</keyword>
<dbReference type="Proteomes" id="UP001596328">
    <property type="component" value="Unassembled WGS sequence"/>
</dbReference>
<evidence type="ECO:0000259" key="2">
    <source>
        <dbReference type="PROSITE" id="PS50110"/>
    </source>
</evidence>
<proteinExistence type="predicted"/>
<dbReference type="InterPro" id="IPR013971">
    <property type="entry name" value="HalX_domain"/>
</dbReference>
<feature type="modified residue" description="4-aspartylphosphate" evidence="1">
    <location>
        <position position="53"/>
    </location>
</feature>
<dbReference type="CDD" id="cd00156">
    <property type="entry name" value="REC"/>
    <property type="match status" value="1"/>
</dbReference>
<dbReference type="InterPro" id="IPR011006">
    <property type="entry name" value="CheY-like_superfamily"/>
</dbReference>
<evidence type="ECO:0000313" key="3">
    <source>
        <dbReference type="EMBL" id="MFC6723760.1"/>
    </source>
</evidence>
<dbReference type="Gene3D" id="3.40.50.2300">
    <property type="match status" value="1"/>
</dbReference>
<comment type="caution">
    <text evidence="3">The sequence shown here is derived from an EMBL/GenBank/DDBJ whole genome shotgun (WGS) entry which is preliminary data.</text>
</comment>
<dbReference type="Pfam" id="PF08663">
    <property type="entry name" value="HalX"/>
    <property type="match status" value="1"/>
</dbReference>
<evidence type="ECO:0000313" key="4">
    <source>
        <dbReference type="Proteomes" id="UP001596328"/>
    </source>
</evidence>
<name>A0ABD5RWQ0_9EURY</name>
<gene>
    <name evidence="3" type="ORF">ACFQE1_05075</name>
</gene>
<dbReference type="AlphaFoldDB" id="A0ABD5RWQ0"/>
<dbReference type="EMBL" id="JBHSWU010000043">
    <property type="protein sequence ID" value="MFC6723760.1"/>
    <property type="molecule type" value="Genomic_DNA"/>
</dbReference>
<dbReference type="PROSITE" id="PS50110">
    <property type="entry name" value="RESPONSE_REGULATORY"/>
    <property type="match status" value="1"/>
</dbReference>
<evidence type="ECO:0000256" key="1">
    <source>
        <dbReference type="PROSITE-ProRule" id="PRU00169"/>
    </source>
</evidence>
<reference evidence="3 4" key="1">
    <citation type="journal article" date="2019" name="Int. J. Syst. Evol. Microbiol.">
        <title>The Global Catalogue of Microorganisms (GCM) 10K type strain sequencing project: providing services to taxonomists for standard genome sequencing and annotation.</title>
        <authorList>
            <consortium name="The Broad Institute Genomics Platform"/>
            <consortium name="The Broad Institute Genome Sequencing Center for Infectious Disease"/>
            <person name="Wu L."/>
            <person name="Ma J."/>
        </authorList>
    </citation>
    <scope>NUCLEOTIDE SEQUENCE [LARGE SCALE GENOMIC DNA]</scope>
    <source>
        <strain evidence="3 4">NBRC 111368</strain>
    </source>
</reference>
<feature type="domain" description="Response regulatory" evidence="2">
    <location>
        <begin position="6"/>
        <end position="115"/>
    </location>
</feature>